<dbReference type="RefSeq" id="WP_145207084.1">
    <property type="nucleotide sequence ID" value="NZ_CP036432.1"/>
</dbReference>
<evidence type="ECO:0000313" key="2">
    <source>
        <dbReference type="Proteomes" id="UP000318081"/>
    </source>
</evidence>
<evidence type="ECO:0000313" key="1">
    <source>
        <dbReference type="EMBL" id="QDV81253.1"/>
    </source>
</evidence>
<sequence>MTKIDLETFETSEILKAVDYLDRLRALLADSDFGEPSIRDDLLRLHKLAMNANGEDATELANHAFEVECQIDDLSEAVDKIQSILMKITRSIYDDDEEID</sequence>
<dbReference type="Proteomes" id="UP000318081">
    <property type="component" value="Chromosome"/>
</dbReference>
<evidence type="ECO:0008006" key="3">
    <source>
        <dbReference type="Google" id="ProtNLM"/>
    </source>
</evidence>
<proteinExistence type="predicted"/>
<protein>
    <recommendedName>
        <fullName evidence="3">Transposase</fullName>
    </recommendedName>
</protein>
<dbReference type="EMBL" id="CP036432">
    <property type="protein sequence ID" value="QDV81253.1"/>
    <property type="molecule type" value="Genomic_DNA"/>
</dbReference>
<organism evidence="1 2">
    <name type="scientific">Stieleria magnilauensis</name>
    <dbReference type="NCBI Taxonomy" id="2527963"/>
    <lineage>
        <taxon>Bacteria</taxon>
        <taxon>Pseudomonadati</taxon>
        <taxon>Planctomycetota</taxon>
        <taxon>Planctomycetia</taxon>
        <taxon>Pirellulales</taxon>
        <taxon>Pirellulaceae</taxon>
        <taxon>Stieleria</taxon>
    </lineage>
</organism>
<reference evidence="1 2" key="1">
    <citation type="submission" date="2019-02" db="EMBL/GenBank/DDBJ databases">
        <title>Deep-cultivation of Planctomycetes and their phenomic and genomic characterization uncovers novel biology.</title>
        <authorList>
            <person name="Wiegand S."/>
            <person name="Jogler M."/>
            <person name="Boedeker C."/>
            <person name="Pinto D."/>
            <person name="Vollmers J."/>
            <person name="Rivas-Marin E."/>
            <person name="Kohn T."/>
            <person name="Peeters S.H."/>
            <person name="Heuer A."/>
            <person name="Rast P."/>
            <person name="Oberbeckmann S."/>
            <person name="Bunk B."/>
            <person name="Jeske O."/>
            <person name="Meyerdierks A."/>
            <person name="Storesund J.E."/>
            <person name="Kallscheuer N."/>
            <person name="Luecker S."/>
            <person name="Lage O.M."/>
            <person name="Pohl T."/>
            <person name="Merkel B.J."/>
            <person name="Hornburger P."/>
            <person name="Mueller R.-W."/>
            <person name="Bruemmer F."/>
            <person name="Labrenz M."/>
            <person name="Spormann A.M."/>
            <person name="Op den Camp H."/>
            <person name="Overmann J."/>
            <person name="Amann R."/>
            <person name="Jetten M.S.M."/>
            <person name="Mascher T."/>
            <person name="Medema M.H."/>
            <person name="Devos D.P."/>
            <person name="Kaster A.-K."/>
            <person name="Ovreas L."/>
            <person name="Rohde M."/>
            <person name="Galperin M.Y."/>
            <person name="Jogler C."/>
        </authorList>
    </citation>
    <scope>NUCLEOTIDE SEQUENCE [LARGE SCALE GENOMIC DNA]</scope>
    <source>
        <strain evidence="1 2">TBK1r</strain>
    </source>
</reference>
<keyword evidence="2" id="KW-1185">Reference proteome</keyword>
<accession>A0ABX5XGZ2</accession>
<gene>
    <name evidence="1" type="ORF">TBK1r_01680</name>
</gene>
<name>A0ABX5XGZ2_9BACT</name>